<feature type="compositionally biased region" description="Polar residues" evidence="2">
    <location>
        <begin position="156"/>
        <end position="166"/>
    </location>
</feature>
<feature type="transmembrane region" description="Helical" evidence="3">
    <location>
        <begin position="32"/>
        <end position="50"/>
    </location>
</feature>
<accession>A0A0L6W0I6</accession>
<protein>
    <submittedName>
        <fullName evidence="4">Uncharacterized protein</fullName>
    </submittedName>
</protein>
<feature type="region of interest" description="Disordered" evidence="2">
    <location>
        <begin position="115"/>
        <end position="172"/>
    </location>
</feature>
<organism evidence="4 5">
    <name type="scientific">Thermincola ferriacetica</name>
    <dbReference type="NCBI Taxonomy" id="281456"/>
    <lineage>
        <taxon>Bacteria</taxon>
        <taxon>Bacillati</taxon>
        <taxon>Bacillota</taxon>
        <taxon>Clostridia</taxon>
        <taxon>Eubacteriales</taxon>
        <taxon>Thermincolaceae</taxon>
        <taxon>Thermincola</taxon>
    </lineage>
</organism>
<reference evidence="5" key="1">
    <citation type="submission" date="2015-07" db="EMBL/GenBank/DDBJ databases">
        <title>Complete Genome of Thermincola ferriacetica strain Z-0001T.</title>
        <authorList>
            <person name="Lusk B."/>
            <person name="Badalamenti J.P."/>
            <person name="Parameswaran P."/>
            <person name="Bond D.R."/>
            <person name="Torres C.I."/>
        </authorList>
    </citation>
    <scope>NUCLEOTIDE SEQUENCE [LARGE SCALE GENOMIC DNA]</scope>
    <source>
        <strain evidence="5">Z-0001</strain>
    </source>
</reference>
<evidence type="ECO:0000256" key="2">
    <source>
        <dbReference type="SAM" id="MobiDB-lite"/>
    </source>
</evidence>
<keyword evidence="3" id="KW-0472">Membrane</keyword>
<dbReference type="SUPFAM" id="SSF48452">
    <property type="entry name" value="TPR-like"/>
    <property type="match status" value="1"/>
</dbReference>
<sequence length="408" mass="45484">MAKYIVWVLITNAALFGVFYLVGQKKGLNTRVFWYIAGVSLLISTLFPIMLGLMNWVLVVLMLIGVIFVCAYLITIAALNTSAATHLTDGMEEVAATQELPPEDKKIEADGVEDVVAEDEEEAEDTKQAEETGDDAGAKMQYDVTKETEQDGAGEINTSEEISGTASHEEPEEPGIISIAEVPERYNEAHNESNTYQEVEETELEETDLFSVTDQENIAEQAMSIPEQEETFFPEDSGTGEAFAQVLEFAVHTETENQLQGEPDMSEDKTKDAVQVDTGDLLNDYISKGFDAKMQGKLDLAVKYFESALELNPSLSLRFLIITDMCAMFKELGQYKKAREALQAFLNTVGTNIKQDMKRDILCEIKHLELLMEMLQKANTPNLPISMVPNLIKVTVEERLGQWKAETF</sequence>
<feature type="transmembrane region" description="Helical" evidence="3">
    <location>
        <begin position="56"/>
        <end position="79"/>
    </location>
</feature>
<feature type="compositionally biased region" description="Acidic residues" evidence="2">
    <location>
        <begin position="115"/>
        <end position="124"/>
    </location>
</feature>
<dbReference type="RefSeq" id="WP_052218836.1">
    <property type="nucleotide sequence ID" value="NZ_LGTE01000026.1"/>
</dbReference>
<keyword evidence="3" id="KW-1133">Transmembrane helix</keyword>
<dbReference type="InterPro" id="IPR011990">
    <property type="entry name" value="TPR-like_helical_dom_sf"/>
</dbReference>
<keyword evidence="5" id="KW-1185">Reference proteome</keyword>
<gene>
    <name evidence="4" type="ORF">Tfer_2846</name>
</gene>
<evidence type="ECO:0000256" key="3">
    <source>
        <dbReference type="SAM" id="Phobius"/>
    </source>
</evidence>
<evidence type="ECO:0000313" key="5">
    <source>
        <dbReference type="Proteomes" id="UP000037175"/>
    </source>
</evidence>
<dbReference type="EMBL" id="LGTE01000026">
    <property type="protein sequence ID" value="KNZ68594.1"/>
    <property type="molecule type" value="Genomic_DNA"/>
</dbReference>
<feature type="transmembrane region" description="Helical" evidence="3">
    <location>
        <begin position="6"/>
        <end position="23"/>
    </location>
</feature>
<name>A0A0L6W0I6_9FIRM</name>
<dbReference type="Proteomes" id="UP000037175">
    <property type="component" value="Unassembled WGS sequence"/>
</dbReference>
<proteinExistence type="predicted"/>
<dbReference type="PROSITE" id="PS50005">
    <property type="entry name" value="TPR"/>
    <property type="match status" value="1"/>
</dbReference>
<keyword evidence="1" id="KW-0802">TPR repeat</keyword>
<dbReference type="Gene3D" id="1.25.40.10">
    <property type="entry name" value="Tetratricopeptide repeat domain"/>
    <property type="match status" value="1"/>
</dbReference>
<comment type="caution">
    <text evidence="4">The sequence shown here is derived from an EMBL/GenBank/DDBJ whole genome shotgun (WGS) entry which is preliminary data.</text>
</comment>
<dbReference type="AlphaFoldDB" id="A0A0L6W0I6"/>
<feature type="repeat" description="TPR" evidence="1">
    <location>
        <begin position="282"/>
        <end position="315"/>
    </location>
</feature>
<evidence type="ECO:0000313" key="4">
    <source>
        <dbReference type="EMBL" id="KNZ68594.1"/>
    </source>
</evidence>
<keyword evidence="3" id="KW-0812">Transmembrane</keyword>
<evidence type="ECO:0000256" key="1">
    <source>
        <dbReference type="PROSITE-ProRule" id="PRU00339"/>
    </source>
</evidence>
<dbReference type="InterPro" id="IPR019734">
    <property type="entry name" value="TPR_rpt"/>
</dbReference>